<dbReference type="Gene3D" id="1.10.486.10">
    <property type="entry name" value="PCRA, domain 4"/>
    <property type="match status" value="1"/>
</dbReference>
<dbReference type="InterPro" id="IPR000212">
    <property type="entry name" value="DNA_helicase_UvrD/REP"/>
</dbReference>
<evidence type="ECO:0000256" key="2">
    <source>
        <dbReference type="ARBA" id="ARBA00022801"/>
    </source>
</evidence>
<evidence type="ECO:0000313" key="12">
    <source>
        <dbReference type="EMBL" id="GKS82312.1"/>
    </source>
</evidence>
<evidence type="ECO:0000256" key="9">
    <source>
        <dbReference type="PROSITE-ProRule" id="PRU00560"/>
    </source>
</evidence>
<accession>A0ABQ5JLV4</accession>
<evidence type="ECO:0000256" key="4">
    <source>
        <dbReference type="ARBA" id="ARBA00022840"/>
    </source>
</evidence>
<evidence type="ECO:0000256" key="5">
    <source>
        <dbReference type="ARBA" id="ARBA00023235"/>
    </source>
</evidence>
<protein>
    <recommendedName>
        <fullName evidence="7">DNA 3'-5' helicase</fullName>
        <ecNumber evidence="7">5.6.2.4</ecNumber>
    </recommendedName>
</protein>
<keyword evidence="1 9" id="KW-0547">Nucleotide-binding</keyword>
<comment type="catalytic activity">
    <reaction evidence="6">
        <text>Couples ATP hydrolysis with the unwinding of duplex DNA by translocating in the 3'-5' direction.</text>
        <dbReference type="EC" id="5.6.2.4"/>
    </reaction>
</comment>
<sequence>MINRNEWVPADNFFLEQKASYSVKSMENLLVIAGPGTGKTEMLAQRANYLFETGICKEPYNILAISFKKDSASNLGERVKKRSSKSGDYRFDSMTYDALAKRVLDQFRNGLNITIRPDGDYLVQNETKLSEMVKEASQSYLLNSYCVNKTWREFSFLNPTINNVQKKLGNLMLHGTDKLQANLSYHGIMQLAIKIIETNPSIRYAFQVAYPFVFLDEFQDTTDLQYKFIKTLFLSSPVVITAVGDDKQRIMDFAGARKTIFLDFKNDFSADELHLSVNHRSAPQIINLQLSMYKSLQEDYNEVFYSGKWNKNEGEISLIQSLDDYEEAKKVAQDIMEKIHQGIKPNEIVILVKQRAEDYAPLIIDALKEKGIKARIESDYQSLIKEPLVKIILHSIMLSSTTSYTEDWQKYLSLYMESQGISDVEDERIIYDAEKALNEFLKSTSLMLNNKTTVKKLVQCIIDFWTVDFFQTTFPEYLHGSNLEETITSFINLMELEYQSGESWTEAVKSFVGDNSIPIMTIHKSKGLEFKAVYLIALDDNAFWSFKCNPDATRRALFVAISRAKQYLTFTFSESRFTTKHPGRQTHVLISEFYELIKRFVN</sequence>
<dbReference type="InterPro" id="IPR014016">
    <property type="entry name" value="UvrD-like_ATP-bd"/>
</dbReference>
<dbReference type="PROSITE" id="PS51198">
    <property type="entry name" value="UVRD_HELICASE_ATP_BIND"/>
    <property type="match status" value="1"/>
</dbReference>
<dbReference type="PANTHER" id="PTHR11070:SF2">
    <property type="entry name" value="ATP-DEPENDENT DNA HELICASE SRS2"/>
    <property type="match status" value="1"/>
</dbReference>
<evidence type="ECO:0000256" key="3">
    <source>
        <dbReference type="ARBA" id="ARBA00022806"/>
    </source>
</evidence>
<dbReference type="Pfam" id="PF13361">
    <property type="entry name" value="UvrD_C"/>
    <property type="match status" value="2"/>
</dbReference>
<dbReference type="GO" id="GO:0004386">
    <property type="term" value="F:helicase activity"/>
    <property type="evidence" value="ECO:0007669"/>
    <property type="project" value="UniProtKB-KW"/>
</dbReference>
<dbReference type="PANTHER" id="PTHR11070">
    <property type="entry name" value="UVRD / RECB / PCRA DNA HELICASE FAMILY MEMBER"/>
    <property type="match status" value="1"/>
</dbReference>
<dbReference type="CDD" id="cd17932">
    <property type="entry name" value="DEXQc_UvrD"/>
    <property type="match status" value="1"/>
</dbReference>
<evidence type="ECO:0000256" key="7">
    <source>
        <dbReference type="ARBA" id="ARBA00034808"/>
    </source>
</evidence>
<dbReference type="SUPFAM" id="SSF52540">
    <property type="entry name" value="P-loop containing nucleoside triphosphate hydrolases"/>
    <property type="match status" value="1"/>
</dbReference>
<dbReference type="Gene3D" id="3.40.50.300">
    <property type="entry name" value="P-loop containing nucleotide triphosphate hydrolases"/>
    <property type="match status" value="3"/>
</dbReference>
<evidence type="ECO:0000256" key="6">
    <source>
        <dbReference type="ARBA" id="ARBA00034617"/>
    </source>
</evidence>
<keyword evidence="4 9" id="KW-0067">ATP-binding</keyword>
<dbReference type="Proteomes" id="UP001055149">
    <property type="component" value="Unassembled WGS sequence"/>
</dbReference>
<comment type="caution">
    <text evidence="12">The sequence shown here is derived from an EMBL/GenBank/DDBJ whole genome shotgun (WGS) entry which is preliminary data.</text>
</comment>
<dbReference type="EMBL" id="BQXH01000026">
    <property type="protein sequence ID" value="GKS82312.1"/>
    <property type="molecule type" value="Genomic_DNA"/>
</dbReference>
<name>A0ABQ5JLV4_9LACO</name>
<dbReference type="EC" id="5.6.2.4" evidence="7"/>
<reference evidence="12" key="1">
    <citation type="journal article" date="2022" name="Int. J. Syst. Evol. Microbiol.">
        <title>A novel species of lactic acid bacteria, Ligilactobacillus pabuli sp. nov., isolated from alfalfa silage.</title>
        <authorList>
            <person name="Tohno M."/>
            <person name="Tanizawa Y."/>
            <person name="Sawada H."/>
            <person name="Sakamoto M."/>
            <person name="Ohkuma M."/>
            <person name="Kobayashi H."/>
        </authorList>
    </citation>
    <scope>NUCLEOTIDE SEQUENCE</scope>
    <source>
        <strain evidence="12">AF129</strain>
    </source>
</reference>
<evidence type="ECO:0000313" key="13">
    <source>
        <dbReference type="Proteomes" id="UP001055149"/>
    </source>
</evidence>
<evidence type="ECO:0000259" key="11">
    <source>
        <dbReference type="PROSITE" id="PS51217"/>
    </source>
</evidence>
<dbReference type="InterPro" id="IPR014017">
    <property type="entry name" value="DNA_helicase_UvrD-like_C"/>
</dbReference>
<feature type="domain" description="UvrD-like helicase C-terminal" evidence="11">
    <location>
        <begin position="283"/>
        <end position="527"/>
    </location>
</feature>
<keyword evidence="3 9" id="KW-0347">Helicase</keyword>
<feature type="domain" description="UvrD-like helicase ATP-binding" evidence="10">
    <location>
        <begin position="12"/>
        <end position="282"/>
    </location>
</feature>
<keyword evidence="5" id="KW-0413">Isomerase</keyword>
<evidence type="ECO:0000256" key="1">
    <source>
        <dbReference type="ARBA" id="ARBA00022741"/>
    </source>
</evidence>
<keyword evidence="2 9" id="KW-0378">Hydrolase</keyword>
<gene>
    <name evidence="12" type="ORF">LPAF129_19980</name>
</gene>
<evidence type="ECO:0000259" key="10">
    <source>
        <dbReference type="PROSITE" id="PS51198"/>
    </source>
</evidence>
<dbReference type="RefSeq" id="WP_244056814.1">
    <property type="nucleotide sequence ID" value="NZ_BQXH01000026.1"/>
</dbReference>
<dbReference type="InterPro" id="IPR027417">
    <property type="entry name" value="P-loop_NTPase"/>
</dbReference>
<dbReference type="PROSITE" id="PS51217">
    <property type="entry name" value="UVRD_HELICASE_CTER"/>
    <property type="match status" value="1"/>
</dbReference>
<keyword evidence="13" id="KW-1185">Reference proteome</keyword>
<feature type="binding site" evidence="9">
    <location>
        <begin position="33"/>
        <end position="40"/>
    </location>
    <ligand>
        <name>ATP</name>
        <dbReference type="ChEBI" id="CHEBI:30616"/>
    </ligand>
</feature>
<comment type="catalytic activity">
    <reaction evidence="8">
        <text>ATP + H2O = ADP + phosphate + H(+)</text>
        <dbReference type="Rhea" id="RHEA:13065"/>
        <dbReference type="ChEBI" id="CHEBI:15377"/>
        <dbReference type="ChEBI" id="CHEBI:15378"/>
        <dbReference type="ChEBI" id="CHEBI:30616"/>
        <dbReference type="ChEBI" id="CHEBI:43474"/>
        <dbReference type="ChEBI" id="CHEBI:456216"/>
        <dbReference type="EC" id="5.6.2.4"/>
    </reaction>
</comment>
<proteinExistence type="predicted"/>
<evidence type="ECO:0000256" key="8">
    <source>
        <dbReference type="ARBA" id="ARBA00048988"/>
    </source>
</evidence>
<organism evidence="12 13">
    <name type="scientific">Ligilactobacillus pabuli</name>
    <dbReference type="NCBI Taxonomy" id="2886039"/>
    <lineage>
        <taxon>Bacteria</taxon>
        <taxon>Bacillati</taxon>
        <taxon>Bacillota</taxon>
        <taxon>Bacilli</taxon>
        <taxon>Lactobacillales</taxon>
        <taxon>Lactobacillaceae</taxon>
        <taxon>Ligilactobacillus</taxon>
    </lineage>
</organism>
<dbReference type="Pfam" id="PF00580">
    <property type="entry name" value="UvrD-helicase"/>
    <property type="match status" value="1"/>
</dbReference>